<name>A0ABC8T843_9AQUA</name>
<accession>A0ABC8T843</accession>
<proteinExistence type="predicted"/>
<organism evidence="2 3">
    <name type="scientific">Ilex paraguariensis</name>
    <name type="common">yerba mate</name>
    <dbReference type="NCBI Taxonomy" id="185542"/>
    <lineage>
        <taxon>Eukaryota</taxon>
        <taxon>Viridiplantae</taxon>
        <taxon>Streptophyta</taxon>
        <taxon>Embryophyta</taxon>
        <taxon>Tracheophyta</taxon>
        <taxon>Spermatophyta</taxon>
        <taxon>Magnoliopsida</taxon>
        <taxon>eudicotyledons</taxon>
        <taxon>Gunneridae</taxon>
        <taxon>Pentapetalae</taxon>
        <taxon>asterids</taxon>
        <taxon>campanulids</taxon>
        <taxon>Aquifoliales</taxon>
        <taxon>Aquifoliaceae</taxon>
        <taxon>Ilex</taxon>
    </lineage>
</organism>
<reference evidence="2 3" key="1">
    <citation type="submission" date="2024-02" db="EMBL/GenBank/DDBJ databases">
        <authorList>
            <person name="Vignale AGUSTIN F."/>
            <person name="Sosa J E."/>
            <person name="Modenutti C."/>
        </authorList>
    </citation>
    <scope>NUCLEOTIDE SEQUENCE [LARGE SCALE GENOMIC DNA]</scope>
</reference>
<evidence type="ECO:0000313" key="2">
    <source>
        <dbReference type="EMBL" id="CAK9164160.1"/>
    </source>
</evidence>
<comment type="caution">
    <text evidence="2">The sequence shown here is derived from an EMBL/GenBank/DDBJ whole genome shotgun (WGS) entry which is preliminary data.</text>
</comment>
<evidence type="ECO:0000256" key="1">
    <source>
        <dbReference type="SAM" id="MobiDB-lite"/>
    </source>
</evidence>
<keyword evidence="3" id="KW-1185">Reference proteome</keyword>
<dbReference type="EMBL" id="CAUOFW020004169">
    <property type="protein sequence ID" value="CAK9164160.1"/>
    <property type="molecule type" value="Genomic_DNA"/>
</dbReference>
<feature type="region of interest" description="Disordered" evidence="1">
    <location>
        <begin position="93"/>
        <end position="112"/>
    </location>
</feature>
<dbReference type="AlphaFoldDB" id="A0ABC8T843"/>
<evidence type="ECO:0000313" key="3">
    <source>
        <dbReference type="Proteomes" id="UP001642360"/>
    </source>
</evidence>
<sequence length="112" mass="13101">MKLPNPPSNAITSITLYHPKSNLLHYTSTFNELELDLPSKSPENQVVHIETERCNDDVIGGGARWCRCWCSMAGGLHDWQRWRRDEGVADKDRRLGEKEKWRKRALPDREER</sequence>
<protein>
    <submittedName>
        <fullName evidence="2">Uncharacterized protein</fullName>
    </submittedName>
</protein>
<dbReference type="Proteomes" id="UP001642360">
    <property type="component" value="Unassembled WGS sequence"/>
</dbReference>
<gene>
    <name evidence="2" type="ORF">ILEXP_LOCUS33255</name>
</gene>